<dbReference type="InterPro" id="IPR001510">
    <property type="entry name" value="Znf_PARP"/>
</dbReference>
<protein>
    <recommendedName>
        <fullName evidence="4">PARP-type domain-containing protein</fullName>
    </recommendedName>
</protein>
<reference evidence="5" key="2">
    <citation type="submission" date="2025-09" db="UniProtKB">
        <authorList>
            <consortium name="Ensembl"/>
        </authorList>
    </citation>
    <scope>IDENTIFICATION</scope>
</reference>
<keyword evidence="1" id="KW-0479">Metal-binding</keyword>
<keyword evidence="2" id="KW-0862">Zinc</keyword>
<dbReference type="PROSITE" id="PS50064">
    <property type="entry name" value="ZF_PARP_2"/>
    <property type="match status" value="1"/>
</dbReference>
<keyword evidence="6" id="KW-1185">Reference proteome</keyword>
<name>A0A8D2PTF8_ZOSLA</name>
<proteinExistence type="predicted"/>
<evidence type="ECO:0000256" key="2">
    <source>
        <dbReference type="ARBA" id="ARBA00022833"/>
    </source>
</evidence>
<organism evidence="5 6">
    <name type="scientific">Zosterops lateralis melanops</name>
    <dbReference type="NCBI Taxonomy" id="1220523"/>
    <lineage>
        <taxon>Eukaryota</taxon>
        <taxon>Metazoa</taxon>
        <taxon>Chordata</taxon>
        <taxon>Craniata</taxon>
        <taxon>Vertebrata</taxon>
        <taxon>Euteleostomi</taxon>
        <taxon>Archelosauria</taxon>
        <taxon>Archosauria</taxon>
        <taxon>Dinosauria</taxon>
        <taxon>Saurischia</taxon>
        <taxon>Theropoda</taxon>
        <taxon>Coelurosauria</taxon>
        <taxon>Aves</taxon>
        <taxon>Neognathae</taxon>
        <taxon>Neoaves</taxon>
        <taxon>Telluraves</taxon>
        <taxon>Australaves</taxon>
        <taxon>Passeriformes</taxon>
        <taxon>Sylvioidea</taxon>
        <taxon>Zosteropidae</taxon>
        <taxon>Zosterops</taxon>
    </lineage>
</organism>
<feature type="compositionally biased region" description="Basic and acidic residues" evidence="3">
    <location>
        <begin position="1"/>
        <end position="14"/>
    </location>
</feature>
<evidence type="ECO:0000313" key="5">
    <source>
        <dbReference type="Ensembl" id="ENSZLMP00000016761.1"/>
    </source>
</evidence>
<accession>A0A8D2PTF8</accession>
<sequence>MGEQKDIPARRSQAENEPQIIVDVRKGEQHPVPTAGRGEQSLAGASCRACCLSSLKGSIVINSPVAGGRKSWNQPPAQGQGEPWVHSDCCGCVGWGTTTWEQFCKNHPRVTAAHRLSVSQHHHCRGVRKATASAWAGQRGRRKEKQSFPSALGHSLTHTLVGVFHLQSLQGKQGAPWAGQSGKLRLRLAFEAQKATAE</sequence>
<feature type="domain" description="PARP-type" evidence="4">
    <location>
        <begin position="45"/>
        <end position="89"/>
    </location>
</feature>
<evidence type="ECO:0000259" key="4">
    <source>
        <dbReference type="PROSITE" id="PS50064"/>
    </source>
</evidence>
<dbReference type="GO" id="GO:0008270">
    <property type="term" value="F:zinc ion binding"/>
    <property type="evidence" value="ECO:0007669"/>
    <property type="project" value="InterPro"/>
</dbReference>
<dbReference type="GO" id="GO:0003677">
    <property type="term" value="F:DNA binding"/>
    <property type="evidence" value="ECO:0007669"/>
    <property type="project" value="InterPro"/>
</dbReference>
<evidence type="ECO:0000256" key="3">
    <source>
        <dbReference type="SAM" id="MobiDB-lite"/>
    </source>
</evidence>
<evidence type="ECO:0000256" key="1">
    <source>
        <dbReference type="ARBA" id="ARBA00022723"/>
    </source>
</evidence>
<reference evidence="5" key="1">
    <citation type="submission" date="2025-08" db="UniProtKB">
        <authorList>
            <consortium name="Ensembl"/>
        </authorList>
    </citation>
    <scope>IDENTIFICATION</scope>
</reference>
<evidence type="ECO:0000313" key="6">
    <source>
        <dbReference type="Proteomes" id="UP000694401"/>
    </source>
</evidence>
<dbReference type="AlphaFoldDB" id="A0A8D2PTF8"/>
<feature type="region of interest" description="Disordered" evidence="3">
    <location>
        <begin position="1"/>
        <end position="38"/>
    </location>
</feature>
<dbReference type="Ensembl" id="ENSZLMT00000017227.1">
    <property type="protein sequence ID" value="ENSZLMP00000016761.1"/>
    <property type="gene ID" value="ENSZLMG00000011625.1"/>
</dbReference>
<dbReference type="Proteomes" id="UP000694401">
    <property type="component" value="Unassembled WGS sequence"/>
</dbReference>